<sequence>WEATISARSFGRPRSSARAARCSSRMSTPSGIGGSSALRASPGRGGSSRRGGRRSSPGPSRRSRSERPPRSPPERAGP</sequence>
<feature type="region of interest" description="Disordered" evidence="1">
    <location>
        <begin position="1"/>
        <end position="78"/>
    </location>
</feature>
<reference evidence="2" key="1">
    <citation type="submission" date="2020-02" db="EMBL/GenBank/DDBJ databases">
        <authorList>
            <person name="Meier V. D."/>
        </authorList>
    </citation>
    <scope>NUCLEOTIDE SEQUENCE</scope>
    <source>
        <strain evidence="2">AVDCRST_MAG61</strain>
    </source>
</reference>
<protein>
    <submittedName>
        <fullName evidence="2">Uncharacterized protein</fullName>
    </submittedName>
</protein>
<accession>A0A6J4L5H9</accession>
<dbReference type="AlphaFoldDB" id="A0A6J4L5H9"/>
<evidence type="ECO:0000256" key="1">
    <source>
        <dbReference type="SAM" id="MobiDB-lite"/>
    </source>
</evidence>
<feature type="compositionally biased region" description="Low complexity" evidence="1">
    <location>
        <begin position="1"/>
        <end position="27"/>
    </location>
</feature>
<feature type="compositionally biased region" description="Basic and acidic residues" evidence="1">
    <location>
        <begin position="63"/>
        <end position="78"/>
    </location>
</feature>
<name>A0A6J4L5H9_9ACTN</name>
<gene>
    <name evidence="2" type="ORF">AVDCRST_MAG61-2646</name>
</gene>
<proteinExistence type="predicted"/>
<feature type="non-terminal residue" evidence="2">
    <location>
        <position position="78"/>
    </location>
</feature>
<evidence type="ECO:0000313" key="2">
    <source>
        <dbReference type="EMBL" id="CAA9323604.1"/>
    </source>
</evidence>
<feature type="non-terminal residue" evidence="2">
    <location>
        <position position="1"/>
    </location>
</feature>
<dbReference type="EMBL" id="CADCTT010000309">
    <property type="protein sequence ID" value="CAA9323604.1"/>
    <property type="molecule type" value="Genomic_DNA"/>
</dbReference>
<organism evidence="2">
    <name type="scientific">uncultured Friedmanniella sp</name>
    <dbReference type="NCBI Taxonomy" id="335381"/>
    <lineage>
        <taxon>Bacteria</taxon>
        <taxon>Bacillati</taxon>
        <taxon>Actinomycetota</taxon>
        <taxon>Actinomycetes</taxon>
        <taxon>Propionibacteriales</taxon>
        <taxon>Nocardioidaceae</taxon>
        <taxon>Friedmanniella</taxon>
        <taxon>environmental samples</taxon>
    </lineage>
</organism>